<reference evidence="6 7" key="1">
    <citation type="submission" date="2019-06" db="EMBL/GenBank/DDBJ databases">
        <title>Complete genome sequence of Ensifer mexicanus ITTG R7 isolated from nodules of Acacia angustissima (Mill.) Kuntze.</title>
        <authorList>
            <person name="Rincon-Rosales R."/>
            <person name="Rogel M.A."/>
            <person name="Guerrero G."/>
            <person name="Rincon-Molina C.I."/>
            <person name="Lopez-Lopez A."/>
            <person name="Martinez-Romero E."/>
        </authorList>
    </citation>
    <scope>NUCLEOTIDE SEQUENCE [LARGE SCALE GENOMIC DNA]</scope>
    <source>
        <strain evidence="6 7">ITTG R7</strain>
        <plasmid evidence="7">pemeittgr7c</plasmid>
    </source>
</reference>
<dbReference type="RefSeq" id="WP_180943320.1">
    <property type="nucleotide sequence ID" value="NZ_CP041241.1"/>
</dbReference>
<dbReference type="InterPro" id="IPR001851">
    <property type="entry name" value="ABC_transp_permease"/>
</dbReference>
<dbReference type="EMBL" id="CP041241">
    <property type="protein sequence ID" value="QLL64859.1"/>
    <property type="molecule type" value="Genomic_DNA"/>
</dbReference>
<proteinExistence type="predicted"/>
<dbReference type="Pfam" id="PF02653">
    <property type="entry name" value="BPD_transp_2"/>
    <property type="match status" value="1"/>
</dbReference>
<sequence length="318" mass="32593">MKTSVASNRALIAFIGVAVVFLLGMLFIPGFGSLFSVRAMLILASLLAIAALGQTLVMILGGIDLSIPFVIGFANVVFASLYGNGMPAVVSLLIVIALAACIGAISGGLSAGLSIHPLIVTLGIGTVVQAGVQIWTRGLPTGSAPPFINEFVSLGGTIGPLPFPWLIPFTLALTLGCRFVLQRTVYGRRLYALGSNLRAAELALVRPVAMWMTTFALSAVFAALAGILFLGFTGSSSATVGTPYLFQTVSAVVIGGTALIGGRGGFVGTVAGAVVLVELRTLLIGLGLSEALVQSALGILILALVAAYGRDQHIRNLI</sequence>
<comment type="subcellular location">
    <subcellularLocation>
        <location evidence="1">Cell membrane</location>
        <topology evidence="1">Multi-pass membrane protein</topology>
    </subcellularLocation>
</comment>
<dbReference type="Proteomes" id="UP000510721">
    <property type="component" value="Plasmid pEmeITTGR7c"/>
</dbReference>
<dbReference type="CDD" id="cd06579">
    <property type="entry name" value="TM_PBP1_transp_AraH_like"/>
    <property type="match status" value="1"/>
</dbReference>
<keyword evidence="6" id="KW-0614">Plasmid</keyword>
<keyword evidence="2" id="KW-1003">Cell membrane</keyword>
<keyword evidence="5" id="KW-0472">Membrane</keyword>
<dbReference type="AlphaFoldDB" id="A0A859QZK5"/>
<keyword evidence="3" id="KW-0812">Transmembrane</keyword>
<geneLocation type="plasmid" evidence="7">
    <name>pemeittgr7c</name>
</geneLocation>
<evidence type="ECO:0000256" key="2">
    <source>
        <dbReference type="ARBA" id="ARBA00022475"/>
    </source>
</evidence>
<accession>A0A859QZK5</accession>
<dbReference type="KEGG" id="emx:FKV68_26055"/>
<evidence type="ECO:0000256" key="3">
    <source>
        <dbReference type="ARBA" id="ARBA00022692"/>
    </source>
</evidence>
<protein>
    <submittedName>
        <fullName evidence="6">ABC transporter permease</fullName>
    </submittedName>
</protein>
<name>A0A859QZK5_9HYPH</name>
<keyword evidence="4" id="KW-1133">Transmembrane helix</keyword>
<organism evidence="6 7">
    <name type="scientific">Sinorhizobium mexicanum</name>
    <dbReference type="NCBI Taxonomy" id="375549"/>
    <lineage>
        <taxon>Bacteria</taxon>
        <taxon>Pseudomonadati</taxon>
        <taxon>Pseudomonadota</taxon>
        <taxon>Alphaproteobacteria</taxon>
        <taxon>Hyphomicrobiales</taxon>
        <taxon>Rhizobiaceae</taxon>
        <taxon>Sinorhizobium/Ensifer group</taxon>
        <taxon>Sinorhizobium</taxon>
    </lineage>
</organism>
<evidence type="ECO:0000256" key="5">
    <source>
        <dbReference type="ARBA" id="ARBA00023136"/>
    </source>
</evidence>
<gene>
    <name evidence="6" type="ORF">FKV68_26055</name>
</gene>
<evidence type="ECO:0000313" key="7">
    <source>
        <dbReference type="Proteomes" id="UP000510721"/>
    </source>
</evidence>
<keyword evidence="7" id="KW-1185">Reference proteome</keyword>
<dbReference type="PANTHER" id="PTHR32196">
    <property type="entry name" value="ABC TRANSPORTER PERMEASE PROTEIN YPHD-RELATED-RELATED"/>
    <property type="match status" value="1"/>
</dbReference>
<evidence type="ECO:0000256" key="4">
    <source>
        <dbReference type="ARBA" id="ARBA00022989"/>
    </source>
</evidence>
<evidence type="ECO:0000256" key="1">
    <source>
        <dbReference type="ARBA" id="ARBA00004651"/>
    </source>
</evidence>
<dbReference type="GO" id="GO:0005886">
    <property type="term" value="C:plasma membrane"/>
    <property type="evidence" value="ECO:0007669"/>
    <property type="project" value="UniProtKB-SubCell"/>
</dbReference>
<evidence type="ECO:0000313" key="6">
    <source>
        <dbReference type="EMBL" id="QLL64859.1"/>
    </source>
</evidence>
<dbReference type="GO" id="GO:0022857">
    <property type="term" value="F:transmembrane transporter activity"/>
    <property type="evidence" value="ECO:0007669"/>
    <property type="project" value="InterPro"/>
</dbReference>